<protein>
    <submittedName>
        <fullName evidence="1">Uncharacterized protein</fullName>
    </submittedName>
</protein>
<name>A0AA90NQH3_9BACI</name>
<proteinExistence type="predicted"/>
<sequence length="54" mass="6603">MRDLQKGMRPNPVYQEWRQRTVKMKLKGKMDDPLFEKTITSDWHHVGSARIFQW</sequence>
<accession>A0AA90NQH3</accession>
<evidence type="ECO:0000313" key="2">
    <source>
        <dbReference type="Proteomes" id="UP001178277"/>
    </source>
</evidence>
<dbReference type="Proteomes" id="UP001178277">
    <property type="component" value="Unassembled WGS sequence"/>
</dbReference>
<comment type="caution">
    <text evidence="1">The sequence shown here is derived from an EMBL/GenBank/DDBJ whole genome shotgun (WGS) entry which is preliminary data.</text>
</comment>
<dbReference type="RefSeq" id="WP_305158890.1">
    <property type="nucleotide sequence ID" value="NZ_JAUUTP010000002.1"/>
</dbReference>
<gene>
    <name evidence="1" type="ORF">Q8G35_02805</name>
</gene>
<dbReference type="EMBL" id="JAUUTP010000002">
    <property type="protein sequence ID" value="MDP1417333.1"/>
    <property type="molecule type" value="Genomic_DNA"/>
</dbReference>
<dbReference type="AlphaFoldDB" id="A0AA90NQH3"/>
<reference evidence="1" key="1">
    <citation type="submission" date="2023-07" db="EMBL/GenBank/DDBJ databases">
        <title>Murine gut Bacillus species.</title>
        <authorList>
            <person name="Gutman E."/>
            <person name="Hashuel R."/>
            <person name="Litvak Y."/>
        </authorList>
    </citation>
    <scope>NUCLEOTIDE SEQUENCE</scope>
    <source>
        <strain evidence="1">RU283</strain>
    </source>
</reference>
<organism evidence="1 2">
    <name type="scientific">Peribacillus simplex</name>
    <dbReference type="NCBI Taxonomy" id="1478"/>
    <lineage>
        <taxon>Bacteria</taxon>
        <taxon>Bacillati</taxon>
        <taxon>Bacillota</taxon>
        <taxon>Bacilli</taxon>
        <taxon>Bacillales</taxon>
        <taxon>Bacillaceae</taxon>
        <taxon>Peribacillus</taxon>
    </lineage>
</organism>
<evidence type="ECO:0000313" key="1">
    <source>
        <dbReference type="EMBL" id="MDP1417333.1"/>
    </source>
</evidence>